<keyword evidence="6 10" id="KW-1278">Translocase</keyword>
<feature type="transmembrane region" description="Helical" evidence="11">
    <location>
        <begin position="31"/>
        <end position="51"/>
    </location>
</feature>
<evidence type="ECO:0000256" key="4">
    <source>
        <dbReference type="ARBA" id="ARBA00022475"/>
    </source>
</evidence>
<comment type="similarity">
    <text evidence="3 10">Belongs to the cytochrome c oxidase bacterial subunit CtaF family.</text>
</comment>
<evidence type="ECO:0000256" key="6">
    <source>
        <dbReference type="ARBA" id="ARBA00022967"/>
    </source>
</evidence>
<evidence type="ECO:0000256" key="10">
    <source>
        <dbReference type="PIRNR" id="PIRNR017385"/>
    </source>
</evidence>
<comment type="subcellular location">
    <subcellularLocation>
        <location evidence="2">Cell membrane</location>
        <topology evidence="2">Multi-pass membrane protein</topology>
    </subcellularLocation>
</comment>
<organism evidence="12 13">
    <name type="scientific">Candidatus Avipropionibacterium avicola</name>
    <dbReference type="NCBI Taxonomy" id="2840701"/>
    <lineage>
        <taxon>Bacteria</taxon>
        <taxon>Bacillati</taxon>
        <taxon>Actinomycetota</taxon>
        <taxon>Actinomycetes</taxon>
        <taxon>Propionibacteriales</taxon>
        <taxon>Propionibacteriaceae</taxon>
        <taxon>Propionibacteriaceae incertae sedis</taxon>
        <taxon>Candidatus Avipropionibacterium</taxon>
    </lineage>
</organism>
<reference evidence="12" key="1">
    <citation type="submission" date="2020-10" db="EMBL/GenBank/DDBJ databases">
        <authorList>
            <person name="Gilroy R."/>
        </authorList>
    </citation>
    <scope>NUCLEOTIDE SEQUENCE</scope>
    <source>
        <strain evidence="12">ChiGjej1B1-24693</strain>
    </source>
</reference>
<evidence type="ECO:0000256" key="7">
    <source>
        <dbReference type="ARBA" id="ARBA00022989"/>
    </source>
</evidence>
<reference evidence="12" key="2">
    <citation type="journal article" date="2021" name="PeerJ">
        <title>Extensive microbial diversity within the chicken gut microbiome revealed by metagenomics and culture.</title>
        <authorList>
            <person name="Gilroy R."/>
            <person name="Ravi A."/>
            <person name="Getino M."/>
            <person name="Pursley I."/>
            <person name="Horton D.L."/>
            <person name="Alikhan N.F."/>
            <person name="Baker D."/>
            <person name="Gharbi K."/>
            <person name="Hall N."/>
            <person name="Watson M."/>
            <person name="Adriaenssens E.M."/>
            <person name="Foster-Nyarko E."/>
            <person name="Jarju S."/>
            <person name="Secka A."/>
            <person name="Antonio M."/>
            <person name="Oren A."/>
            <person name="Chaudhuri R.R."/>
            <person name="La Ragione R."/>
            <person name="Hildebrand F."/>
            <person name="Pallen M.J."/>
        </authorList>
    </citation>
    <scope>NUCLEOTIDE SEQUENCE</scope>
    <source>
        <strain evidence="12">ChiGjej1B1-24693</strain>
    </source>
</reference>
<dbReference type="EC" id="7.1.1.9" evidence="10"/>
<evidence type="ECO:0000256" key="1">
    <source>
        <dbReference type="ARBA" id="ARBA00002536"/>
    </source>
</evidence>
<dbReference type="GO" id="GO:0022900">
    <property type="term" value="P:electron transport chain"/>
    <property type="evidence" value="ECO:0007669"/>
    <property type="project" value="InterPro"/>
</dbReference>
<dbReference type="Proteomes" id="UP000886842">
    <property type="component" value="Unassembled WGS sequence"/>
</dbReference>
<comment type="subunit">
    <text evidence="10">Associates with subunits I, II and III to form cytochrome c oxidase.</text>
</comment>
<dbReference type="AlphaFoldDB" id="A0A9D1GXF7"/>
<dbReference type="EMBL" id="DVLP01000247">
    <property type="protein sequence ID" value="HIT75581.1"/>
    <property type="molecule type" value="Genomic_DNA"/>
</dbReference>
<feature type="transmembrane region" description="Helical" evidence="11">
    <location>
        <begin position="5"/>
        <end position="25"/>
    </location>
</feature>
<proteinExistence type="inferred from homology"/>
<dbReference type="InterPro" id="IPR021050">
    <property type="entry name" value="Cyt_c_oxidase_su4_actinobac"/>
</dbReference>
<evidence type="ECO:0000313" key="12">
    <source>
        <dbReference type="EMBL" id="HIT75581.1"/>
    </source>
</evidence>
<comment type="caution">
    <text evidence="12">The sequence shown here is derived from an EMBL/GenBank/DDBJ whole genome shotgun (WGS) entry which is preliminary data.</text>
</comment>
<feature type="transmembrane region" description="Helical" evidence="11">
    <location>
        <begin position="103"/>
        <end position="126"/>
    </location>
</feature>
<evidence type="ECO:0000256" key="9">
    <source>
        <dbReference type="ARBA" id="ARBA00047816"/>
    </source>
</evidence>
<accession>A0A9D1GXF7</accession>
<evidence type="ECO:0000256" key="5">
    <source>
        <dbReference type="ARBA" id="ARBA00022692"/>
    </source>
</evidence>
<evidence type="ECO:0000256" key="3">
    <source>
        <dbReference type="ARBA" id="ARBA00006870"/>
    </source>
</evidence>
<dbReference type="GO" id="GO:0004129">
    <property type="term" value="F:cytochrome-c oxidase activity"/>
    <property type="evidence" value="ECO:0007669"/>
    <property type="project" value="UniProtKB-EC"/>
</dbReference>
<keyword evidence="4 10" id="KW-1003">Cell membrane</keyword>
<evidence type="ECO:0000256" key="8">
    <source>
        <dbReference type="ARBA" id="ARBA00023136"/>
    </source>
</evidence>
<feature type="transmembrane region" description="Helical" evidence="11">
    <location>
        <begin position="72"/>
        <end position="97"/>
    </location>
</feature>
<protein>
    <recommendedName>
        <fullName evidence="10">Cytochrome c oxidase polypeptide 4</fullName>
        <ecNumber evidence="10">7.1.1.9</ecNumber>
    </recommendedName>
    <alternativeName>
        <fullName evidence="10">Cytochrome aa3 subunit 4</fullName>
    </alternativeName>
    <alternativeName>
        <fullName evidence="10">Cytochrome c oxidase polypeptide IV</fullName>
    </alternativeName>
</protein>
<comment type="function">
    <text evidence="1 10">Part of cytochrome c oxidase, its function is unknown.</text>
</comment>
<dbReference type="PIRSF" id="PIRSF017385">
    <property type="entry name" value="CtaF"/>
    <property type="match status" value="1"/>
</dbReference>
<keyword evidence="7 11" id="KW-1133">Transmembrane helix</keyword>
<keyword evidence="8 10" id="KW-0472">Membrane</keyword>
<sequence length="131" mass="14145">MKSEVWIFIGLAIFFAPVAVVYWLMSGDPTGTTALALTFCLVTMIGGYVFLLQRNLPKRPEDRKDGEIADGAGELGFFPPQSIAPLFCAGAGAVVVLAPVFGWWLLIIGFGFGVAALGSWIFQYYVGDHAH</sequence>
<evidence type="ECO:0000256" key="2">
    <source>
        <dbReference type="ARBA" id="ARBA00004651"/>
    </source>
</evidence>
<comment type="catalytic activity">
    <reaction evidence="9 10">
        <text>4 Fe(II)-[cytochrome c] + O2 + 8 H(+)(in) = 4 Fe(III)-[cytochrome c] + 2 H2O + 4 H(+)(out)</text>
        <dbReference type="Rhea" id="RHEA:11436"/>
        <dbReference type="Rhea" id="RHEA-COMP:10350"/>
        <dbReference type="Rhea" id="RHEA-COMP:14399"/>
        <dbReference type="ChEBI" id="CHEBI:15377"/>
        <dbReference type="ChEBI" id="CHEBI:15378"/>
        <dbReference type="ChEBI" id="CHEBI:15379"/>
        <dbReference type="ChEBI" id="CHEBI:29033"/>
        <dbReference type="ChEBI" id="CHEBI:29034"/>
        <dbReference type="EC" id="7.1.1.9"/>
    </reaction>
</comment>
<dbReference type="Pfam" id="PF12270">
    <property type="entry name" value="Cyt_c_ox_IV"/>
    <property type="match status" value="1"/>
</dbReference>
<gene>
    <name evidence="12" type="ORF">IAA98_08350</name>
</gene>
<keyword evidence="5 11" id="KW-0812">Transmembrane</keyword>
<evidence type="ECO:0000313" key="13">
    <source>
        <dbReference type="Proteomes" id="UP000886842"/>
    </source>
</evidence>
<dbReference type="GO" id="GO:0005886">
    <property type="term" value="C:plasma membrane"/>
    <property type="evidence" value="ECO:0007669"/>
    <property type="project" value="UniProtKB-SubCell"/>
</dbReference>
<name>A0A9D1GXF7_9ACTN</name>
<evidence type="ECO:0000256" key="11">
    <source>
        <dbReference type="SAM" id="Phobius"/>
    </source>
</evidence>